<name>A0A2J6R2L2_HYAVF</name>
<dbReference type="CDD" id="cd09917">
    <property type="entry name" value="F-box_SF"/>
    <property type="match status" value="1"/>
</dbReference>
<protein>
    <recommendedName>
        <fullName evidence="3">F-box domain-containing protein</fullName>
    </recommendedName>
</protein>
<proteinExistence type="predicted"/>
<sequence length="138" mass="15269">MAAKRDISVAGTSDNSISSTCLSSLPPELQTQIFKQLDGATATCLGLTCKHLWIIFKLVRQTKFTLGEYAEITYECSTTFIILGELLKTWMLPRIYASKFGLDKFVTQRAVLSDEAEASENAAWTQSLWRGEPGEIGP</sequence>
<organism evidence="1 2">
    <name type="scientific">Hyaloscypha variabilis (strain UAMH 11265 / GT02V1 / F)</name>
    <name type="common">Meliniomyces variabilis</name>
    <dbReference type="NCBI Taxonomy" id="1149755"/>
    <lineage>
        <taxon>Eukaryota</taxon>
        <taxon>Fungi</taxon>
        <taxon>Dikarya</taxon>
        <taxon>Ascomycota</taxon>
        <taxon>Pezizomycotina</taxon>
        <taxon>Leotiomycetes</taxon>
        <taxon>Helotiales</taxon>
        <taxon>Hyaloscyphaceae</taxon>
        <taxon>Hyaloscypha</taxon>
        <taxon>Hyaloscypha variabilis</taxon>
    </lineage>
</organism>
<keyword evidence="2" id="KW-1185">Reference proteome</keyword>
<dbReference type="AlphaFoldDB" id="A0A2J6R2L2"/>
<dbReference type="EMBL" id="KZ613958">
    <property type="protein sequence ID" value="PMD32756.1"/>
    <property type="molecule type" value="Genomic_DNA"/>
</dbReference>
<dbReference type="InterPro" id="IPR036047">
    <property type="entry name" value="F-box-like_dom_sf"/>
</dbReference>
<gene>
    <name evidence="1" type="ORF">L207DRAFT_590449</name>
</gene>
<accession>A0A2J6R2L2</accession>
<reference evidence="1 2" key="1">
    <citation type="submission" date="2016-04" db="EMBL/GenBank/DDBJ databases">
        <title>A degradative enzymes factory behind the ericoid mycorrhizal symbiosis.</title>
        <authorList>
            <consortium name="DOE Joint Genome Institute"/>
            <person name="Martino E."/>
            <person name="Morin E."/>
            <person name="Grelet G."/>
            <person name="Kuo A."/>
            <person name="Kohler A."/>
            <person name="Daghino S."/>
            <person name="Barry K."/>
            <person name="Choi C."/>
            <person name="Cichocki N."/>
            <person name="Clum A."/>
            <person name="Copeland A."/>
            <person name="Hainaut M."/>
            <person name="Haridas S."/>
            <person name="Labutti K."/>
            <person name="Lindquist E."/>
            <person name="Lipzen A."/>
            <person name="Khouja H.-R."/>
            <person name="Murat C."/>
            <person name="Ohm R."/>
            <person name="Olson A."/>
            <person name="Spatafora J."/>
            <person name="Veneault-Fourrey C."/>
            <person name="Henrissat B."/>
            <person name="Grigoriev I."/>
            <person name="Martin F."/>
            <person name="Perotto S."/>
        </authorList>
    </citation>
    <scope>NUCLEOTIDE SEQUENCE [LARGE SCALE GENOMIC DNA]</scope>
    <source>
        <strain evidence="1 2">F</strain>
    </source>
</reference>
<evidence type="ECO:0000313" key="2">
    <source>
        <dbReference type="Proteomes" id="UP000235786"/>
    </source>
</evidence>
<dbReference type="OrthoDB" id="3555511at2759"/>
<dbReference type="SUPFAM" id="SSF81383">
    <property type="entry name" value="F-box domain"/>
    <property type="match status" value="1"/>
</dbReference>
<evidence type="ECO:0000313" key="1">
    <source>
        <dbReference type="EMBL" id="PMD32756.1"/>
    </source>
</evidence>
<evidence type="ECO:0008006" key="3">
    <source>
        <dbReference type="Google" id="ProtNLM"/>
    </source>
</evidence>
<dbReference type="Proteomes" id="UP000235786">
    <property type="component" value="Unassembled WGS sequence"/>
</dbReference>